<evidence type="ECO:0000256" key="3">
    <source>
        <dbReference type="ARBA" id="ARBA00022553"/>
    </source>
</evidence>
<dbReference type="Gene3D" id="2.60.40.2380">
    <property type="match status" value="1"/>
</dbReference>
<feature type="signal peptide" evidence="7">
    <location>
        <begin position="1"/>
        <end position="28"/>
    </location>
</feature>
<dbReference type="CDD" id="cd17546">
    <property type="entry name" value="REC_hyHK_CKI1_RcsC-like"/>
    <property type="match status" value="1"/>
</dbReference>
<feature type="transmembrane region" description="Helical" evidence="6">
    <location>
        <begin position="314"/>
        <end position="334"/>
    </location>
</feature>
<feature type="chain" id="PRO_5047490444" description="histidine kinase" evidence="7">
    <location>
        <begin position="29"/>
        <end position="933"/>
    </location>
</feature>
<feature type="transmembrane region" description="Helical" evidence="6">
    <location>
        <begin position="260"/>
        <end position="279"/>
    </location>
</feature>
<feature type="domain" description="Histidine kinase" evidence="8">
    <location>
        <begin position="435"/>
        <end position="658"/>
    </location>
</feature>
<dbReference type="SMART" id="SM00387">
    <property type="entry name" value="HATPase_c"/>
    <property type="match status" value="1"/>
</dbReference>
<evidence type="ECO:0000256" key="2">
    <source>
        <dbReference type="ARBA" id="ARBA00012438"/>
    </source>
</evidence>
<evidence type="ECO:0000256" key="7">
    <source>
        <dbReference type="SAM" id="SignalP"/>
    </source>
</evidence>
<dbReference type="CDD" id="cd16922">
    <property type="entry name" value="HATPase_EvgS-ArcB-TorS-like"/>
    <property type="match status" value="1"/>
</dbReference>
<dbReference type="Proteomes" id="UP001064106">
    <property type="component" value="Unassembled WGS sequence"/>
</dbReference>
<dbReference type="PANTHER" id="PTHR45339:SF1">
    <property type="entry name" value="HYBRID SIGNAL TRANSDUCTION HISTIDINE KINASE J"/>
    <property type="match status" value="1"/>
</dbReference>
<feature type="transmembrane region" description="Helical" evidence="6">
    <location>
        <begin position="195"/>
        <end position="216"/>
    </location>
</feature>
<evidence type="ECO:0000256" key="6">
    <source>
        <dbReference type="SAM" id="Phobius"/>
    </source>
</evidence>
<keyword evidence="10" id="KW-0418">Kinase</keyword>
<feature type="transmembrane region" description="Helical" evidence="6">
    <location>
        <begin position="223"/>
        <end position="240"/>
    </location>
</feature>
<dbReference type="InterPro" id="IPR036097">
    <property type="entry name" value="HisK_dim/P_sf"/>
</dbReference>
<dbReference type="InterPro" id="IPR004358">
    <property type="entry name" value="Sig_transdc_His_kin-like_C"/>
</dbReference>
<dbReference type="Pfam" id="PF00072">
    <property type="entry name" value="Response_reg"/>
    <property type="match status" value="1"/>
</dbReference>
<dbReference type="InterPro" id="IPR003661">
    <property type="entry name" value="HisK_dim/P_dom"/>
</dbReference>
<dbReference type="PROSITE" id="PS50110">
    <property type="entry name" value="RESPONSE_REGULATORY"/>
    <property type="match status" value="1"/>
</dbReference>
<dbReference type="CDD" id="cd00082">
    <property type="entry name" value="HisKA"/>
    <property type="match status" value="1"/>
</dbReference>
<dbReference type="Pfam" id="PF07696">
    <property type="entry name" value="7TMR-DISMED2"/>
    <property type="match status" value="1"/>
</dbReference>
<sequence length="933" mass="103900">MIKDAPNRSIWLALSGLLILLLSVSAHAVEAVVINHGDDDLSPYSHLGYFCAPANQVPDRNTLTRDLQRWPWQPAGEHAPNLGFTRDHCWFRLAVENRDPARTDWRVEIPYGLLGRIQVYVLDGQNAQLSEYRAGIDLPFKARPDHHALPAFPLTLPAGEPRTVLMLVDSAHSIQLPMQLLSSERFHQQLQHRTLLQGLFFGGMLVMILYNLVLFFTIRERVYLLYVCWSLVVTLFMATLHGFSQQYLWPGSALISQYSVHYLLPLIVIMPSLFSLNFLSLAERAPPLAQLLRGLVTMGVVLLLAAPFISRDTLIPICVLAILVMDVSIMAVAVARALAGDPDARIFTLAWTCFMIGAATMALNKYGVLPRTTLTENLAQIGVFLDVVLLSLALARRITRLKEAHAHSVRDKAVAEMEAFKAGARNQAKSEFLATMSHEIRTPMNGIIGMTDLLRRTDLTHQQGQYVDTIYQSTQSLVTVINDILDYSRIESGKLELELQEVDLEALVDDCVRLFTARANEKRLPLYTYIDSRVPQYIQADPIRLKQILTNLLSNAFKFTDRGQVALHLTVRQSPDDQGYCVLMMEVVDTGIGLDEAQQRNLFQVFNQSPHGARHKAQGAGLGLTICKRLVQLMGGEIGVSSSLGRGATFWLTLPTRVQRGPRQDRPLAGRKVMLLNQDAALSLSLSQLLTRWGLQVYENSDAREALNTRPADLEVDLLIAAEDNLQLCDDLLAVRRAFGNPPLMILQTIGAQLEGELPEDMLLLETPVSSRGLKNTLGQLLRQQQPPPPEAGPRPTVSGSPLARLNVMVVEDNAVNQLVIDSILRSLGIHATLLDHGGQALEHAMRTPGGWDVIFMDCEMPVMDGYQATREIRQFEADREVDPSWIIALSAHATNDYVQKAREAGVDDYLSKPVSRDQVMEALQRNRAIANL</sequence>
<accession>A0ABT2R2D8</accession>
<comment type="caution">
    <text evidence="10">The sequence shown here is derived from an EMBL/GenBank/DDBJ whole genome shotgun (WGS) entry which is preliminary data.</text>
</comment>
<dbReference type="InterPro" id="IPR003594">
    <property type="entry name" value="HATPase_dom"/>
</dbReference>
<reference evidence="10" key="1">
    <citation type="submission" date="2012-09" db="EMBL/GenBank/DDBJ databases">
        <title>Genome Sequence of alkane-degrading Bacterium Alcanivorax balearicus MACL04.</title>
        <authorList>
            <person name="Lai Q."/>
            <person name="Shao Z."/>
        </authorList>
    </citation>
    <scope>NUCLEOTIDE SEQUENCE</scope>
    <source>
        <strain evidence="10">MACL04</strain>
    </source>
</reference>
<keyword evidence="6" id="KW-1133">Transmembrane helix</keyword>
<dbReference type="InterPro" id="IPR005467">
    <property type="entry name" value="His_kinase_dom"/>
</dbReference>
<keyword evidence="3 5" id="KW-0597">Phosphoprotein</keyword>
<dbReference type="InterPro" id="IPR011006">
    <property type="entry name" value="CheY-like_superfamily"/>
</dbReference>
<keyword evidence="6" id="KW-0812">Transmembrane</keyword>
<protein>
    <recommendedName>
        <fullName evidence="2">histidine kinase</fullName>
        <ecNumber evidence="2">2.7.13.3</ecNumber>
    </recommendedName>
</protein>
<name>A0ABT2R2D8_9GAMM</name>
<dbReference type="SUPFAM" id="SSF52172">
    <property type="entry name" value="CheY-like"/>
    <property type="match status" value="1"/>
</dbReference>
<dbReference type="PROSITE" id="PS50109">
    <property type="entry name" value="HIS_KIN"/>
    <property type="match status" value="1"/>
</dbReference>
<dbReference type="InterPro" id="IPR001789">
    <property type="entry name" value="Sig_transdc_resp-reg_receiver"/>
</dbReference>
<comment type="catalytic activity">
    <reaction evidence="1">
        <text>ATP + protein L-histidine = ADP + protein N-phospho-L-histidine.</text>
        <dbReference type="EC" id="2.7.13.3"/>
    </reaction>
</comment>
<organism evidence="10 11">
    <name type="scientific">Alloalcanivorax balearicus MACL04</name>
    <dbReference type="NCBI Taxonomy" id="1177182"/>
    <lineage>
        <taxon>Bacteria</taxon>
        <taxon>Pseudomonadati</taxon>
        <taxon>Pseudomonadota</taxon>
        <taxon>Gammaproteobacteria</taxon>
        <taxon>Oceanospirillales</taxon>
        <taxon>Alcanivoracaceae</taxon>
        <taxon>Alloalcanivorax</taxon>
    </lineage>
</organism>
<dbReference type="EC" id="2.7.13.3" evidence="2"/>
<evidence type="ECO:0000256" key="4">
    <source>
        <dbReference type="ARBA" id="ARBA00023012"/>
    </source>
</evidence>
<dbReference type="PRINTS" id="PR00344">
    <property type="entry name" value="BCTRLSENSOR"/>
</dbReference>
<proteinExistence type="predicted"/>
<dbReference type="Gene3D" id="1.10.287.130">
    <property type="match status" value="1"/>
</dbReference>
<dbReference type="EMBL" id="ARXS01000022">
    <property type="protein sequence ID" value="MCU5783936.1"/>
    <property type="molecule type" value="Genomic_DNA"/>
</dbReference>
<dbReference type="SMART" id="SM00448">
    <property type="entry name" value="REC"/>
    <property type="match status" value="1"/>
</dbReference>
<dbReference type="Pfam" id="PF02518">
    <property type="entry name" value="HATPase_c"/>
    <property type="match status" value="1"/>
</dbReference>
<dbReference type="PANTHER" id="PTHR45339">
    <property type="entry name" value="HYBRID SIGNAL TRANSDUCTION HISTIDINE KINASE J"/>
    <property type="match status" value="1"/>
</dbReference>
<dbReference type="InterPro" id="IPR011622">
    <property type="entry name" value="7TMR_DISM_rcpt_extracell_dom2"/>
</dbReference>
<evidence type="ECO:0000256" key="1">
    <source>
        <dbReference type="ARBA" id="ARBA00000085"/>
    </source>
</evidence>
<evidence type="ECO:0000313" key="11">
    <source>
        <dbReference type="Proteomes" id="UP001064106"/>
    </source>
</evidence>
<keyword evidence="4" id="KW-0902">Two-component regulatory system</keyword>
<keyword evidence="10" id="KW-0808">Transferase</keyword>
<dbReference type="InterPro" id="IPR036890">
    <property type="entry name" value="HATPase_C_sf"/>
</dbReference>
<dbReference type="Pfam" id="PF00512">
    <property type="entry name" value="HisKA"/>
    <property type="match status" value="1"/>
</dbReference>
<feature type="transmembrane region" description="Helical" evidence="6">
    <location>
        <begin position="291"/>
        <end position="308"/>
    </location>
</feature>
<feature type="transmembrane region" description="Helical" evidence="6">
    <location>
        <begin position="346"/>
        <end position="366"/>
    </location>
</feature>
<evidence type="ECO:0000259" key="9">
    <source>
        <dbReference type="PROSITE" id="PS50110"/>
    </source>
</evidence>
<dbReference type="Pfam" id="PF07695">
    <property type="entry name" value="7TMR-DISM_7TM"/>
    <property type="match status" value="1"/>
</dbReference>
<dbReference type="SUPFAM" id="SSF55874">
    <property type="entry name" value="ATPase domain of HSP90 chaperone/DNA topoisomerase II/histidine kinase"/>
    <property type="match status" value="1"/>
</dbReference>
<evidence type="ECO:0000313" key="10">
    <source>
        <dbReference type="EMBL" id="MCU5783936.1"/>
    </source>
</evidence>
<feature type="modified residue" description="4-aspartylphosphate" evidence="5">
    <location>
        <position position="858"/>
    </location>
</feature>
<keyword evidence="6" id="KW-0472">Membrane</keyword>
<feature type="domain" description="Response regulatory" evidence="9">
    <location>
        <begin position="807"/>
        <end position="928"/>
    </location>
</feature>
<evidence type="ECO:0000256" key="5">
    <source>
        <dbReference type="PROSITE-ProRule" id="PRU00169"/>
    </source>
</evidence>
<dbReference type="GO" id="GO:0016301">
    <property type="term" value="F:kinase activity"/>
    <property type="evidence" value="ECO:0007669"/>
    <property type="project" value="UniProtKB-KW"/>
</dbReference>
<dbReference type="SMART" id="SM00388">
    <property type="entry name" value="HisKA"/>
    <property type="match status" value="1"/>
</dbReference>
<dbReference type="InterPro" id="IPR011623">
    <property type="entry name" value="7TMR_DISM_rcpt_extracell_dom1"/>
</dbReference>
<gene>
    <name evidence="10" type="ORF">MA04_03236</name>
</gene>
<keyword evidence="11" id="KW-1185">Reference proteome</keyword>
<evidence type="ECO:0000259" key="8">
    <source>
        <dbReference type="PROSITE" id="PS50109"/>
    </source>
</evidence>
<keyword evidence="7" id="KW-0732">Signal</keyword>
<dbReference type="Gene3D" id="3.30.565.10">
    <property type="entry name" value="Histidine kinase-like ATPase, C-terminal domain"/>
    <property type="match status" value="1"/>
</dbReference>
<dbReference type="Gene3D" id="3.40.50.2300">
    <property type="match status" value="1"/>
</dbReference>
<dbReference type="SUPFAM" id="SSF47384">
    <property type="entry name" value="Homodimeric domain of signal transducing histidine kinase"/>
    <property type="match status" value="1"/>
</dbReference>